<gene>
    <name evidence="1" type="ORF">DID88_010418</name>
</gene>
<dbReference type="OrthoDB" id="3519604at2759"/>
<organism evidence="1 2">
    <name type="scientific">Monilinia fructigena</name>
    <dbReference type="NCBI Taxonomy" id="38457"/>
    <lineage>
        <taxon>Eukaryota</taxon>
        <taxon>Fungi</taxon>
        <taxon>Dikarya</taxon>
        <taxon>Ascomycota</taxon>
        <taxon>Pezizomycotina</taxon>
        <taxon>Leotiomycetes</taxon>
        <taxon>Helotiales</taxon>
        <taxon>Sclerotiniaceae</taxon>
        <taxon>Monilinia</taxon>
    </lineage>
</organism>
<sequence>MKNIRHTNNIIATPISRAENKRLLSSPGTVDCRRCHVCILGFCGRSRCSPDAYHRTHISAHGSQAQHCLLGPLSPQLVVNAIRKNFPELEGRLPKGGYAKQVFPKDRSCIIHYWSPYGSFEPSDPGQSRGLFRHEGCHPDIKSLYKIDAAMAISQAELGNTIISCRGALNEKRASDMTDKQREVFEETVRLIDSAHGTVSSPRLSQLDTEFASQVDPEALTDHTNSYSGPNQIEEILHKSQRYLKLKEELSGLRAPGRRQGLIMRLKKIAVLEKAAGRIETEAERTAEAEARVLIRCVKRMKTDLFNALENFTAARKYMRSAQVRFKAIRDTVRQIEGGIQEPPPLYYASRRPIDFDYEYHLPEKRAMDTQWWISKGFSWWANLAYSHLVQTSTNLEEAIHKYQSRQAVARVKLLI</sequence>
<dbReference type="EMBL" id="QKRW01000034">
    <property type="protein sequence ID" value="RAL61077.1"/>
    <property type="molecule type" value="Genomic_DNA"/>
</dbReference>
<reference evidence="1 2" key="1">
    <citation type="submission" date="2018-06" db="EMBL/GenBank/DDBJ databases">
        <title>Genome Sequence of the Brown Rot Fungal Pathogen Monilinia fructigena.</title>
        <authorList>
            <person name="Landi L."/>
            <person name="De Miccolis Angelini R.M."/>
            <person name="Pollastro S."/>
            <person name="Abate D."/>
            <person name="Faretra F."/>
            <person name="Romanazzi G."/>
        </authorList>
    </citation>
    <scope>NUCLEOTIDE SEQUENCE [LARGE SCALE GENOMIC DNA]</scope>
    <source>
        <strain evidence="1 2">Mfrg269</strain>
    </source>
</reference>
<keyword evidence="2" id="KW-1185">Reference proteome</keyword>
<protein>
    <submittedName>
        <fullName evidence="1">Uncharacterized protein</fullName>
    </submittedName>
</protein>
<accession>A0A395ILC8</accession>
<name>A0A395ILC8_9HELO</name>
<dbReference type="AlphaFoldDB" id="A0A395ILC8"/>
<evidence type="ECO:0000313" key="1">
    <source>
        <dbReference type="EMBL" id="RAL61077.1"/>
    </source>
</evidence>
<evidence type="ECO:0000313" key="2">
    <source>
        <dbReference type="Proteomes" id="UP000249056"/>
    </source>
</evidence>
<proteinExistence type="predicted"/>
<comment type="caution">
    <text evidence="1">The sequence shown here is derived from an EMBL/GenBank/DDBJ whole genome shotgun (WGS) entry which is preliminary data.</text>
</comment>
<dbReference type="Proteomes" id="UP000249056">
    <property type="component" value="Unassembled WGS sequence"/>
</dbReference>